<keyword evidence="7 10" id="KW-0472">Membrane</keyword>
<dbReference type="InterPro" id="IPR002293">
    <property type="entry name" value="AA/rel_permease1"/>
</dbReference>
<feature type="transmembrane region" description="Helical" evidence="10">
    <location>
        <begin position="394"/>
        <end position="411"/>
    </location>
</feature>
<feature type="transmembrane region" description="Helical" evidence="10">
    <location>
        <begin position="299"/>
        <end position="321"/>
    </location>
</feature>
<proteinExistence type="inferred from homology"/>
<protein>
    <submittedName>
        <fullName evidence="11">Uncharacterized protein</fullName>
    </submittedName>
</protein>
<dbReference type="GO" id="GO:0005886">
    <property type="term" value="C:plasma membrane"/>
    <property type="evidence" value="ECO:0007669"/>
    <property type="project" value="UniProtKB-SubCell"/>
</dbReference>
<evidence type="ECO:0000256" key="3">
    <source>
        <dbReference type="ARBA" id="ARBA00022475"/>
    </source>
</evidence>
<comment type="caution">
    <text evidence="11">The sequence shown here is derived from an EMBL/GenBank/DDBJ whole genome shotgun (WGS) entry which is preliminary data.</text>
</comment>
<keyword evidence="3" id="KW-1003">Cell membrane</keyword>
<organism evidence="11 12">
    <name type="scientific">Escallonia herrerae</name>
    <dbReference type="NCBI Taxonomy" id="1293975"/>
    <lineage>
        <taxon>Eukaryota</taxon>
        <taxon>Viridiplantae</taxon>
        <taxon>Streptophyta</taxon>
        <taxon>Embryophyta</taxon>
        <taxon>Tracheophyta</taxon>
        <taxon>Spermatophyta</taxon>
        <taxon>Magnoliopsida</taxon>
        <taxon>eudicotyledons</taxon>
        <taxon>Gunneridae</taxon>
        <taxon>Pentapetalae</taxon>
        <taxon>asterids</taxon>
        <taxon>campanulids</taxon>
        <taxon>Escalloniales</taxon>
        <taxon>Escalloniaceae</taxon>
        <taxon>Escallonia</taxon>
    </lineage>
</organism>
<evidence type="ECO:0000256" key="5">
    <source>
        <dbReference type="ARBA" id="ARBA00022847"/>
    </source>
</evidence>
<dbReference type="Gene3D" id="1.20.1740.10">
    <property type="entry name" value="Amino acid/polyamine transporter I"/>
    <property type="match status" value="1"/>
</dbReference>
<dbReference type="PANTHER" id="PTHR45826">
    <property type="entry name" value="POLYAMINE TRANSPORTER PUT1"/>
    <property type="match status" value="1"/>
</dbReference>
<feature type="transmembrane region" description="Helical" evidence="10">
    <location>
        <begin position="39"/>
        <end position="57"/>
    </location>
</feature>
<dbReference type="PANTHER" id="PTHR45826:SF8">
    <property type="entry name" value="CATIONIC AMINO ACID TRANSPORTER"/>
    <property type="match status" value="1"/>
</dbReference>
<feature type="transmembrane region" description="Helical" evidence="10">
    <location>
        <begin position="64"/>
        <end position="83"/>
    </location>
</feature>
<feature type="transmembrane region" description="Helical" evidence="10">
    <location>
        <begin position="176"/>
        <end position="199"/>
    </location>
</feature>
<gene>
    <name evidence="11" type="ORF">RJ639_001875</name>
</gene>
<evidence type="ECO:0000256" key="8">
    <source>
        <dbReference type="ARBA" id="ARBA00024041"/>
    </source>
</evidence>
<keyword evidence="5" id="KW-0769">Symport</keyword>
<keyword evidence="2" id="KW-0813">Transport</keyword>
<evidence type="ECO:0000256" key="7">
    <source>
        <dbReference type="ARBA" id="ARBA00023136"/>
    </source>
</evidence>
<dbReference type="EMBL" id="JAVXUP010000022">
    <property type="protein sequence ID" value="KAK3042280.1"/>
    <property type="molecule type" value="Genomic_DNA"/>
</dbReference>
<sequence>MAELRGRPRQEPPQPTITTGDTAHLLPITNPTATNKKLSLIPLIFLIYFEVAGGPYGEEPAVKAAGPLFAILGFLIFPFIWSVPEALITAELSTAFPGNGGFVIWAHRAFGPFFGSLMGTWKFLSGVINVASFPVLCIDYLEKLFPVFASGLPRKLAILVSTLFLSFVNYTGLTIVGYAAVGLGIVSLLPFIIMSLIAIPQIHPRRWVSLGQQGVKKDWNLFFNTLFWNLNFWDNVSTLAGEVEKPQTTFPVALFSAVIFTCLAYILPLLAVTGAVSVDQSEWETGFMANAARMISGKWLKIWIEIGAVLSAIGLFEAQLSSSSYQLLGMADWGFLPNLGMLLEFASFIWLRRKYPTMKRPYRVPMRLPGLVIMCLIPSAFLIFIMVIATKTVFLVSGLLTVGAIGWYFLIKFCKSRELLEFNNGDDDDDDDDDDDEEG</sequence>
<evidence type="ECO:0000256" key="10">
    <source>
        <dbReference type="SAM" id="Phobius"/>
    </source>
</evidence>
<dbReference type="PIRSF" id="PIRSF006060">
    <property type="entry name" value="AA_transporter"/>
    <property type="match status" value="1"/>
</dbReference>
<accession>A0AA88XH22</accession>
<feature type="transmembrane region" description="Helical" evidence="10">
    <location>
        <begin position="333"/>
        <end position="351"/>
    </location>
</feature>
<dbReference type="GO" id="GO:0015203">
    <property type="term" value="F:polyamine transmembrane transporter activity"/>
    <property type="evidence" value="ECO:0007669"/>
    <property type="project" value="UniProtKB-ARBA"/>
</dbReference>
<evidence type="ECO:0000313" key="11">
    <source>
        <dbReference type="EMBL" id="KAK3042280.1"/>
    </source>
</evidence>
<evidence type="ECO:0000256" key="4">
    <source>
        <dbReference type="ARBA" id="ARBA00022692"/>
    </source>
</evidence>
<dbReference type="Proteomes" id="UP001188597">
    <property type="component" value="Unassembled WGS sequence"/>
</dbReference>
<dbReference type="AlphaFoldDB" id="A0AA88XH22"/>
<feature type="region of interest" description="Disordered" evidence="9">
    <location>
        <begin position="1"/>
        <end position="23"/>
    </location>
</feature>
<keyword evidence="4 10" id="KW-0812">Transmembrane</keyword>
<evidence type="ECO:0000256" key="6">
    <source>
        <dbReference type="ARBA" id="ARBA00022989"/>
    </source>
</evidence>
<dbReference type="FunFam" id="1.20.1740.10:FF:000041">
    <property type="entry name" value="Amino acid permease, putative"/>
    <property type="match status" value="1"/>
</dbReference>
<dbReference type="InterPro" id="IPR044566">
    <property type="entry name" value="RMV1-like"/>
</dbReference>
<evidence type="ECO:0000256" key="1">
    <source>
        <dbReference type="ARBA" id="ARBA00004651"/>
    </source>
</evidence>
<comment type="similarity">
    <text evidence="8">Belongs to the amino acid-polyamine-organocation (APC) superfamily. Polyamine:cation symporter (PHS) (TC 2.A.3.12) family.</text>
</comment>
<feature type="transmembrane region" description="Helical" evidence="10">
    <location>
        <begin position="371"/>
        <end position="388"/>
    </location>
</feature>
<dbReference type="GO" id="GO:0015293">
    <property type="term" value="F:symporter activity"/>
    <property type="evidence" value="ECO:0007669"/>
    <property type="project" value="UniProtKB-KW"/>
</dbReference>
<evidence type="ECO:0000256" key="9">
    <source>
        <dbReference type="SAM" id="MobiDB-lite"/>
    </source>
</evidence>
<feature type="transmembrane region" description="Helical" evidence="10">
    <location>
        <begin position="153"/>
        <end position="170"/>
    </location>
</feature>
<evidence type="ECO:0000256" key="2">
    <source>
        <dbReference type="ARBA" id="ARBA00022448"/>
    </source>
</evidence>
<comment type="subcellular location">
    <subcellularLocation>
        <location evidence="1">Cell membrane</location>
        <topology evidence="1">Multi-pass membrane protein</topology>
    </subcellularLocation>
</comment>
<feature type="transmembrane region" description="Helical" evidence="10">
    <location>
        <begin position="252"/>
        <end position="278"/>
    </location>
</feature>
<reference evidence="11" key="1">
    <citation type="submission" date="2022-12" db="EMBL/GenBank/DDBJ databases">
        <title>Draft genome assemblies for two species of Escallonia (Escalloniales).</title>
        <authorList>
            <person name="Chanderbali A."/>
            <person name="Dervinis C."/>
            <person name="Anghel I."/>
            <person name="Soltis D."/>
            <person name="Soltis P."/>
            <person name="Zapata F."/>
        </authorList>
    </citation>
    <scope>NUCLEOTIDE SEQUENCE</scope>
    <source>
        <strain evidence="11">UCBG64.0493</strain>
        <tissue evidence="11">Leaf</tissue>
    </source>
</reference>
<keyword evidence="12" id="KW-1185">Reference proteome</keyword>
<evidence type="ECO:0000313" key="12">
    <source>
        <dbReference type="Proteomes" id="UP001188597"/>
    </source>
</evidence>
<name>A0AA88XH22_9ASTE</name>
<dbReference type="Pfam" id="PF13520">
    <property type="entry name" value="AA_permease_2"/>
    <property type="match status" value="1"/>
</dbReference>
<feature type="compositionally biased region" description="Basic and acidic residues" evidence="9">
    <location>
        <begin position="1"/>
        <end position="10"/>
    </location>
</feature>
<keyword evidence="6 10" id="KW-1133">Transmembrane helix</keyword>